<protein>
    <submittedName>
        <fullName evidence="1">Uncharacterized protein</fullName>
    </submittedName>
</protein>
<organism evidence="1 2">
    <name type="scientific">Streptomyces phage SparkleGoddess</name>
    <dbReference type="NCBI Taxonomy" id="2283305"/>
    <lineage>
        <taxon>Viruses</taxon>
        <taxon>Duplodnaviria</taxon>
        <taxon>Heunggongvirae</taxon>
        <taxon>Uroviricota</taxon>
        <taxon>Caudoviricetes</taxon>
        <taxon>Stanwilliamsviridae</taxon>
        <taxon>Loccivirinae</taxon>
        <taxon>Gilsonvirus</taxon>
        <taxon>Gilsonvirus comrade</taxon>
    </lineage>
</organism>
<evidence type="ECO:0000313" key="1">
    <source>
        <dbReference type="EMBL" id="AXH68769.1"/>
    </source>
</evidence>
<dbReference type="Proteomes" id="UP000259914">
    <property type="component" value="Segment"/>
</dbReference>
<evidence type="ECO:0000313" key="2">
    <source>
        <dbReference type="Proteomes" id="UP000259914"/>
    </source>
</evidence>
<dbReference type="EMBL" id="MH590589">
    <property type="protein sequence ID" value="AXH68769.1"/>
    <property type="molecule type" value="Genomic_DNA"/>
</dbReference>
<gene>
    <name evidence="1" type="primary">54</name>
    <name evidence="1" type="ORF">SEA_SPARKLEGODDESS_54</name>
</gene>
<reference evidence="1 2" key="1">
    <citation type="submission" date="2018-07" db="EMBL/GenBank/DDBJ databases">
        <authorList>
            <person name="Dixon J."/>
            <person name="Knudsen H.R."/>
            <person name="Rock W."/>
            <person name="Scott A.N."/>
            <person name="Walsdorf S.L."/>
            <person name="Layton S.R."/>
            <person name="Nayek S."/>
            <person name="Kim T."/>
            <person name="Hughes L.E."/>
            <person name="Garlena R.A."/>
            <person name="Russell D.A."/>
            <person name="Pope W.H."/>
            <person name="Jacobs-Sera D."/>
            <person name="Hatfull G.F."/>
        </authorList>
    </citation>
    <scope>NUCLEOTIDE SEQUENCE [LARGE SCALE GENOMIC DNA]</scope>
</reference>
<sequence length="81" mass="9226">MHEVESTEKTPTPHKVKVMVGYTRNMGNFESLRLDVGLEVEGYGNPNPTFDKAYGWAEGRLLAHLDELESEIKGIKEKYED</sequence>
<proteinExistence type="predicted"/>
<accession>A0A345MDY8</accession>
<name>A0A345MDY8_9CAUD</name>